<evidence type="ECO:0000313" key="12">
    <source>
        <dbReference type="Proteomes" id="UP000178227"/>
    </source>
</evidence>
<dbReference type="NCBIfam" id="TIGR02673">
    <property type="entry name" value="FtsE"/>
    <property type="match status" value="1"/>
</dbReference>
<dbReference type="GO" id="GO:0051301">
    <property type="term" value="P:cell division"/>
    <property type="evidence" value="ECO:0007669"/>
    <property type="project" value="UniProtKB-UniRule"/>
</dbReference>
<comment type="subunit">
    <text evidence="9">Homodimer. Forms a membrane-associated complex with FtsX.</text>
</comment>
<dbReference type="Gene3D" id="3.40.50.300">
    <property type="entry name" value="P-loop containing nucleotide triphosphate hydrolases"/>
    <property type="match status" value="1"/>
</dbReference>
<comment type="subcellular location">
    <subcellularLocation>
        <location evidence="9">Cell membrane</location>
        <topology evidence="9">Peripheral membrane protein</topology>
        <orientation evidence="9">Cytoplasmic side</orientation>
    </subcellularLocation>
</comment>
<dbReference type="InterPro" id="IPR003593">
    <property type="entry name" value="AAA+_ATPase"/>
</dbReference>
<evidence type="ECO:0000256" key="1">
    <source>
        <dbReference type="ARBA" id="ARBA00005417"/>
    </source>
</evidence>
<dbReference type="PANTHER" id="PTHR24220">
    <property type="entry name" value="IMPORT ATP-BINDING PROTEIN"/>
    <property type="match status" value="1"/>
</dbReference>
<dbReference type="InterPro" id="IPR027417">
    <property type="entry name" value="P-loop_NTPase"/>
</dbReference>
<keyword evidence="3 9" id="KW-1003">Cell membrane</keyword>
<keyword evidence="5 9" id="KW-0547">Nucleotide-binding</keyword>
<dbReference type="GO" id="GO:0005524">
    <property type="term" value="F:ATP binding"/>
    <property type="evidence" value="ECO:0007669"/>
    <property type="project" value="UniProtKB-UniRule"/>
</dbReference>
<evidence type="ECO:0000256" key="8">
    <source>
        <dbReference type="ARBA" id="ARBA00023306"/>
    </source>
</evidence>
<evidence type="ECO:0000256" key="3">
    <source>
        <dbReference type="ARBA" id="ARBA00022475"/>
    </source>
</evidence>
<evidence type="ECO:0000256" key="5">
    <source>
        <dbReference type="ARBA" id="ARBA00022741"/>
    </source>
</evidence>
<dbReference type="SUPFAM" id="SSF52540">
    <property type="entry name" value="P-loop containing nucleoside triphosphate hydrolases"/>
    <property type="match status" value="1"/>
</dbReference>
<comment type="similarity">
    <text evidence="1 9">Belongs to the ABC transporter superfamily.</text>
</comment>
<dbReference type="GO" id="GO:0022857">
    <property type="term" value="F:transmembrane transporter activity"/>
    <property type="evidence" value="ECO:0007669"/>
    <property type="project" value="TreeGrafter"/>
</dbReference>
<sequence>MIELKHVSTVYDDDFMALSGVNLKIGHGEFVSLVGPSGAGKSTLLRLLTRELSPRGGEVILDGVNLATLSSGEVPLLRRKIGTVYQDFKLLTNKNAFENVAFALEVCGVDEEEVNTDVPKVLNIVGLSDKAQNFPHQMSGGEKQRLAIARALIHRPRIILADEPTGNLDLMNTYDVVKLLMKINELGTTVILATHNREVVNVIGKRVVTMEKGKIIRDQVVNGKYII</sequence>
<dbReference type="InterPro" id="IPR003439">
    <property type="entry name" value="ABC_transporter-like_ATP-bd"/>
</dbReference>
<dbReference type="GO" id="GO:0016887">
    <property type="term" value="F:ATP hydrolysis activity"/>
    <property type="evidence" value="ECO:0007669"/>
    <property type="project" value="InterPro"/>
</dbReference>
<reference evidence="11 12" key="1">
    <citation type="journal article" date="2016" name="Nat. Commun.">
        <title>Thousands of microbial genomes shed light on interconnected biogeochemical processes in an aquifer system.</title>
        <authorList>
            <person name="Anantharaman K."/>
            <person name="Brown C.T."/>
            <person name="Hug L.A."/>
            <person name="Sharon I."/>
            <person name="Castelle C.J."/>
            <person name="Probst A.J."/>
            <person name="Thomas B.C."/>
            <person name="Singh A."/>
            <person name="Wilkins M.J."/>
            <person name="Karaoz U."/>
            <person name="Brodie E.L."/>
            <person name="Williams K.H."/>
            <person name="Hubbard S.S."/>
            <person name="Banfield J.F."/>
        </authorList>
    </citation>
    <scope>NUCLEOTIDE SEQUENCE [LARGE SCALE GENOMIC DNA]</scope>
</reference>
<proteinExistence type="inferred from homology"/>
<keyword evidence="6 9" id="KW-0067">ATP-binding</keyword>
<dbReference type="SMART" id="SM00382">
    <property type="entry name" value="AAA"/>
    <property type="match status" value="1"/>
</dbReference>
<keyword evidence="8 9" id="KW-0131">Cell cycle</keyword>
<dbReference type="GO" id="GO:0005886">
    <property type="term" value="C:plasma membrane"/>
    <property type="evidence" value="ECO:0007669"/>
    <property type="project" value="UniProtKB-SubCell"/>
</dbReference>
<dbReference type="STRING" id="1802694.A2918_00775"/>
<dbReference type="Pfam" id="PF00005">
    <property type="entry name" value="ABC_tran"/>
    <property type="match status" value="1"/>
</dbReference>
<evidence type="ECO:0000256" key="7">
    <source>
        <dbReference type="ARBA" id="ARBA00023136"/>
    </source>
</evidence>
<protein>
    <recommendedName>
        <fullName evidence="2 9">Cell division ATP-binding protein FtsE</fullName>
    </recommendedName>
</protein>
<organism evidence="11 12">
    <name type="scientific">Candidatus Yanofskybacteria bacterium RIFCSPLOWO2_01_FULL_42_49</name>
    <dbReference type="NCBI Taxonomy" id="1802694"/>
    <lineage>
        <taxon>Bacteria</taxon>
        <taxon>Candidatus Yanofskyibacteriota</taxon>
    </lineage>
</organism>
<dbReference type="PANTHER" id="PTHR24220:SF470">
    <property type="entry name" value="CELL DIVISION ATP-BINDING PROTEIN FTSE"/>
    <property type="match status" value="1"/>
</dbReference>
<dbReference type="InterPro" id="IPR005286">
    <property type="entry name" value="Cell_div_FtsE"/>
</dbReference>
<accession>A0A1F8GE82</accession>
<comment type="caution">
    <text evidence="11">The sequence shown here is derived from an EMBL/GenBank/DDBJ whole genome shotgun (WGS) entry which is preliminary data.</text>
</comment>
<gene>
    <name evidence="9" type="primary">ftsE</name>
    <name evidence="11" type="ORF">A2918_00775</name>
</gene>
<dbReference type="AlphaFoldDB" id="A0A1F8GE82"/>
<dbReference type="InterPro" id="IPR015854">
    <property type="entry name" value="ABC_transpr_LolD-like"/>
</dbReference>
<dbReference type="PROSITE" id="PS50893">
    <property type="entry name" value="ABC_TRANSPORTER_2"/>
    <property type="match status" value="1"/>
</dbReference>
<dbReference type="PROSITE" id="PS00211">
    <property type="entry name" value="ABC_TRANSPORTER_1"/>
    <property type="match status" value="1"/>
</dbReference>
<evidence type="ECO:0000313" key="11">
    <source>
        <dbReference type="EMBL" id="OGN23591.1"/>
    </source>
</evidence>
<evidence type="ECO:0000259" key="10">
    <source>
        <dbReference type="PROSITE" id="PS50893"/>
    </source>
</evidence>
<name>A0A1F8GE82_9BACT</name>
<dbReference type="Proteomes" id="UP000178227">
    <property type="component" value="Unassembled WGS sequence"/>
</dbReference>
<keyword evidence="4 9" id="KW-0132">Cell division</keyword>
<keyword evidence="7 9" id="KW-0472">Membrane</keyword>
<feature type="domain" description="ABC transporter" evidence="10">
    <location>
        <begin position="2"/>
        <end position="227"/>
    </location>
</feature>
<evidence type="ECO:0000256" key="4">
    <source>
        <dbReference type="ARBA" id="ARBA00022618"/>
    </source>
</evidence>
<evidence type="ECO:0000256" key="6">
    <source>
        <dbReference type="ARBA" id="ARBA00022840"/>
    </source>
</evidence>
<evidence type="ECO:0000256" key="2">
    <source>
        <dbReference type="ARBA" id="ARBA00020019"/>
    </source>
</evidence>
<dbReference type="EMBL" id="MGKI01000001">
    <property type="protein sequence ID" value="OGN23591.1"/>
    <property type="molecule type" value="Genomic_DNA"/>
</dbReference>
<dbReference type="InterPro" id="IPR017871">
    <property type="entry name" value="ABC_transporter-like_CS"/>
</dbReference>
<comment type="function">
    <text evidence="9">Part of the ABC transporter FtsEX involved in cellular division.</text>
</comment>
<dbReference type="FunFam" id="3.40.50.300:FF:000056">
    <property type="entry name" value="Cell division ATP-binding protein FtsE"/>
    <property type="match status" value="1"/>
</dbReference>
<evidence type="ECO:0000256" key="9">
    <source>
        <dbReference type="RuleBase" id="RU365094"/>
    </source>
</evidence>